<dbReference type="InterPro" id="IPR026988">
    <property type="entry name" value="YaaC-like"/>
</dbReference>
<evidence type="ECO:0000313" key="1">
    <source>
        <dbReference type="EMBL" id="MBR7796810.1"/>
    </source>
</evidence>
<dbReference type="Pfam" id="PF14175">
    <property type="entry name" value="YaaC"/>
    <property type="match status" value="1"/>
</dbReference>
<name>A0A941DUA8_9BACI</name>
<gene>
    <name evidence="1" type="ORF">KCX74_12240</name>
</gene>
<dbReference type="EMBL" id="JAGSOT010000035">
    <property type="protein sequence ID" value="MBR7796810.1"/>
    <property type="molecule type" value="Genomic_DNA"/>
</dbReference>
<dbReference type="RefSeq" id="WP_166530507.1">
    <property type="nucleotide sequence ID" value="NZ_CP115959.1"/>
</dbReference>
<protein>
    <submittedName>
        <fullName evidence="1">YaaC family protein</fullName>
    </submittedName>
</protein>
<sequence>MNPIISFVNYLQSQQTAQSYLCHCYTQLKLPDPEAKSYENCNAFIYYLNHGNRFYQQGRKSDPFMQPILYFYGMVHFIKACLLTKRPNYPESTNLLAHGVTARKRKKKDYTFMNDEVKVQHNGLFPYFSEHLYEQTIPFEKRSMKHLLAVIPEMNQLFQFQGEHKMVPVGKQYSKLLEFPAHLLDSYHLTDTAFIRRIQPYLPNIKYYDYDDRMIRMEVTDPVKKVTGPFFVHSSTEQLFFPLKREDYLSIHEVMVHYLILYNLSMLCRYETEWWGDLFVAKPDIDYPFILYFLELTSTKMPLLLGGNLYDQRKKL</sequence>
<reference evidence="1" key="1">
    <citation type="submission" date="2021-04" db="EMBL/GenBank/DDBJ databases">
        <title>Isolation and polyphasic classification of algal microorganism.</title>
        <authorList>
            <person name="Wang S."/>
        </authorList>
    </citation>
    <scope>NUCLEOTIDE SEQUENCE</scope>
    <source>
        <strain evidence="1">720a</strain>
    </source>
</reference>
<evidence type="ECO:0000313" key="2">
    <source>
        <dbReference type="Proteomes" id="UP000675284"/>
    </source>
</evidence>
<proteinExistence type="predicted"/>
<dbReference type="Proteomes" id="UP000675284">
    <property type="component" value="Unassembled WGS sequence"/>
</dbReference>
<comment type="caution">
    <text evidence="1">The sequence shown here is derived from an EMBL/GenBank/DDBJ whole genome shotgun (WGS) entry which is preliminary data.</text>
</comment>
<organism evidence="1 2">
    <name type="scientific">Virgibacillus salarius</name>
    <dbReference type="NCBI Taxonomy" id="447199"/>
    <lineage>
        <taxon>Bacteria</taxon>
        <taxon>Bacillati</taxon>
        <taxon>Bacillota</taxon>
        <taxon>Bacilli</taxon>
        <taxon>Bacillales</taxon>
        <taxon>Bacillaceae</taxon>
        <taxon>Virgibacillus</taxon>
    </lineage>
</organism>
<dbReference type="AlphaFoldDB" id="A0A941DUA8"/>
<accession>A0A941DUA8</accession>
<keyword evidence="2" id="KW-1185">Reference proteome</keyword>